<dbReference type="InterPro" id="IPR012337">
    <property type="entry name" value="RNaseH-like_sf"/>
</dbReference>
<dbReference type="Gene3D" id="3.30.420.10">
    <property type="entry name" value="Ribonuclease H-like superfamily/Ribonuclease H"/>
    <property type="match status" value="1"/>
</dbReference>
<keyword evidence="4" id="KW-1185">Reference proteome</keyword>
<dbReference type="PROSITE" id="PS50994">
    <property type="entry name" value="INTEGRASE"/>
    <property type="match status" value="1"/>
</dbReference>
<dbReference type="Proteomes" id="UP000289738">
    <property type="component" value="Chromosome B02"/>
</dbReference>
<dbReference type="InterPro" id="IPR025724">
    <property type="entry name" value="GAG-pre-integrase_dom"/>
</dbReference>
<dbReference type="Pfam" id="PF13976">
    <property type="entry name" value="gag_pre-integrs"/>
    <property type="match status" value="1"/>
</dbReference>
<dbReference type="GO" id="GO:0003676">
    <property type="term" value="F:nucleic acid binding"/>
    <property type="evidence" value="ECO:0007669"/>
    <property type="project" value="InterPro"/>
</dbReference>
<dbReference type="InterPro" id="IPR057670">
    <property type="entry name" value="SH3_retrovirus"/>
</dbReference>
<accession>A0A445AKG9</accession>
<dbReference type="AlphaFoldDB" id="A0A445AKG9"/>
<feature type="compositionally biased region" description="Polar residues" evidence="1">
    <location>
        <begin position="417"/>
        <end position="432"/>
    </location>
</feature>
<dbReference type="InterPro" id="IPR036397">
    <property type="entry name" value="RNaseH_sf"/>
</dbReference>
<dbReference type="Pfam" id="PF07727">
    <property type="entry name" value="RVT_2"/>
    <property type="match status" value="1"/>
</dbReference>
<feature type="domain" description="Integrase catalytic" evidence="2">
    <location>
        <begin position="122"/>
        <end position="294"/>
    </location>
</feature>
<dbReference type="PANTHER" id="PTHR11439:SF470">
    <property type="entry name" value="CYSTEINE-RICH RLK (RECEPTOR-LIKE PROTEIN KINASE) 8"/>
    <property type="match status" value="1"/>
</dbReference>
<comment type="caution">
    <text evidence="3">The sequence shown here is derived from an EMBL/GenBank/DDBJ whole genome shotgun (WGS) entry which is preliminary data.</text>
</comment>
<evidence type="ECO:0000313" key="3">
    <source>
        <dbReference type="EMBL" id="RYR26860.1"/>
    </source>
</evidence>
<dbReference type="GO" id="GO:0015074">
    <property type="term" value="P:DNA integration"/>
    <property type="evidence" value="ECO:0007669"/>
    <property type="project" value="InterPro"/>
</dbReference>
<dbReference type="Pfam" id="PF25597">
    <property type="entry name" value="SH3_retrovirus"/>
    <property type="match status" value="1"/>
</dbReference>
<organism evidence="3 4">
    <name type="scientific">Arachis hypogaea</name>
    <name type="common">Peanut</name>
    <dbReference type="NCBI Taxonomy" id="3818"/>
    <lineage>
        <taxon>Eukaryota</taxon>
        <taxon>Viridiplantae</taxon>
        <taxon>Streptophyta</taxon>
        <taxon>Embryophyta</taxon>
        <taxon>Tracheophyta</taxon>
        <taxon>Spermatophyta</taxon>
        <taxon>Magnoliopsida</taxon>
        <taxon>eudicotyledons</taxon>
        <taxon>Gunneridae</taxon>
        <taxon>Pentapetalae</taxon>
        <taxon>rosids</taxon>
        <taxon>fabids</taxon>
        <taxon>Fabales</taxon>
        <taxon>Fabaceae</taxon>
        <taxon>Papilionoideae</taxon>
        <taxon>50 kb inversion clade</taxon>
        <taxon>dalbergioids sensu lato</taxon>
        <taxon>Dalbergieae</taxon>
        <taxon>Pterocarpus clade</taxon>
        <taxon>Arachis</taxon>
    </lineage>
</organism>
<gene>
    <name evidence="3" type="ORF">Ahy_B02g061168</name>
</gene>
<dbReference type="EMBL" id="SDMP01000012">
    <property type="protein sequence ID" value="RYR26860.1"/>
    <property type="molecule type" value="Genomic_DNA"/>
</dbReference>
<name>A0A445AKG9_ARAHY</name>
<evidence type="ECO:0000313" key="4">
    <source>
        <dbReference type="Proteomes" id="UP000289738"/>
    </source>
</evidence>
<evidence type="ECO:0000259" key="2">
    <source>
        <dbReference type="PROSITE" id="PS50994"/>
    </source>
</evidence>
<dbReference type="InterPro" id="IPR043502">
    <property type="entry name" value="DNA/RNA_pol_sf"/>
</dbReference>
<protein>
    <recommendedName>
        <fullName evidence="2">Integrase catalytic domain-containing protein</fullName>
    </recommendedName>
</protein>
<feature type="region of interest" description="Disordered" evidence="1">
    <location>
        <begin position="382"/>
        <end position="432"/>
    </location>
</feature>
<dbReference type="CDD" id="cd09272">
    <property type="entry name" value="RNase_HI_RT_Ty1"/>
    <property type="match status" value="1"/>
</dbReference>
<feature type="compositionally biased region" description="Polar residues" evidence="1">
    <location>
        <begin position="382"/>
        <end position="409"/>
    </location>
</feature>
<dbReference type="SUPFAM" id="SSF53098">
    <property type="entry name" value="Ribonuclease H-like"/>
    <property type="match status" value="1"/>
</dbReference>
<reference evidence="3 4" key="1">
    <citation type="submission" date="2019-01" db="EMBL/GenBank/DDBJ databases">
        <title>Sequencing of cultivated peanut Arachis hypogaea provides insights into genome evolution and oil improvement.</title>
        <authorList>
            <person name="Chen X."/>
        </authorList>
    </citation>
    <scope>NUCLEOTIDE SEQUENCE [LARGE SCALE GENOMIC DNA]</scope>
    <source>
        <strain evidence="4">cv. Fuhuasheng</strain>
        <tissue evidence="3">Leaves</tissue>
    </source>
</reference>
<dbReference type="PANTHER" id="PTHR11439">
    <property type="entry name" value="GAG-POL-RELATED RETROTRANSPOSON"/>
    <property type="match status" value="1"/>
</dbReference>
<dbReference type="Pfam" id="PF00665">
    <property type="entry name" value="rve"/>
    <property type="match status" value="1"/>
</dbReference>
<evidence type="ECO:0000256" key="1">
    <source>
        <dbReference type="SAM" id="MobiDB-lite"/>
    </source>
</evidence>
<proteinExistence type="predicted"/>
<dbReference type="STRING" id="3818.A0A445AKG9"/>
<dbReference type="SUPFAM" id="SSF56672">
    <property type="entry name" value="DNA/RNA polymerases"/>
    <property type="match status" value="1"/>
</dbReference>
<sequence length="1024" mass="115828">MPSTKLSHYPLIKIQDCLSSKMIGVAEQRKGLYAFEDLKSVRNFQLRPAIAAAFFTPQTQHLSNSNKLHDNKNRSTSNLWHLRLGHLPNDRILVLQQNYNFINKSDFCTSPCESCHYAKQKRFPFPISMSMSKEIFDLVHIDIWGPINVNSTAGHKYFLTIVEDKSRFCWLFFMKHKSEAATLLKNFIQLVQTQFNKAVKQVRSDNGAEFKLTEFYAEKGIIHQNTCVETPQQNGIVERKHQHILAVTRAIMFHANLPKKLWHYAAAHAIYIINRIPSNILKNKSPYEILHKKLPDIHNFKVFGCLAFAATIHANRKKLDPRARKCIFLGYKQGVKGYILYDLYSKEIFLSRDVVFYENTLPLCNTQNSELSQKCHASSTQLSDPLLSDTTPFNTPSTHSASHYHSFTNPDIAPQGQVANSPQISAPNTPYNQQDTAAPHIPHNAGPIVERPHRERKRPSYLKDYHCFLTTSSTTPPTSSRYPLSHVLSYHGLSENKRKFSIALITNTDPKTYEEAVMYPCWQEAIKSELAALDENRTWSLTTLPAGKHAIGCKWVFKTKLKADGSVERCKARLVAKGFTQIPGQDYSDTFSPVVKMNTLRILLAVAAAKDWFVHQLDVNTAFLHGDLEEEVYMKPPPGLNVSNPKLICKLEKSLYGLKQASRQWNSKLAHTLIKFGYTQSKHDYSLFTKVTGSGFTAVIVYVDDLVLAGNCIKEITALKQHLHDLFKIKDIGELKFFLGFEFARSKRGIAMYQRKYCLDLLEEYGMLGSKSCSTPMDYTSHLSKESGDPMPNASEYRRLLGRLLYLTNTRPEISFAVGKLSQFLDCPTNKHFQAALRVLKYLKLAPAQGLLFKTESDLQLTGFSDSDWATCPDTRRSISGYCFFLGTTLITWKSKKQVTVARSSAEAEYRALAASTCEAQWIVFILQDLTVSILKPAAIYCDSQSALHIAANPVFHERTKHIEADCHIVRDKAQAQVIKLLPISTLHQTADIFTKVLSPAPFSSCHSKLGLCDLHKPNLEGGV</sequence>
<dbReference type="InterPro" id="IPR001584">
    <property type="entry name" value="Integrase_cat-core"/>
</dbReference>
<dbReference type="InterPro" id="IPR013103">
    <property type="entry name" value="RVT_2"/>
</dbReference>